<dbReference type="Pfam" id="PF03602">
    <property type="entry name" value="Cons_hypoth95"/>
    <property type="match status" value="1"/>
</dbReference>
<comment type="caution">
    <text evidence="3">The sequence shown here is derived from an EMBL/GenBank/DDBJ whole genome shotgun (WGS) entry which is preliminary data.</text>
</comment>
<evidence type="ECO:0000256" key="2">
    <source>
        <dbReference type="ARBA" id="ARBA00022679"/>
    </source>
</evidence>
<reference evidence="3 4" key="1">
    <citation type="submission" date="2018-02" db="EMBL/GenBank/DDBJ databases">
        <title>Genome sequences of Apibacter spp., gut symbionts of Asian honey bees.</title>
        <authorList>
            <person name="Kwong W.K."/>
            <person name="Steele M.I."/>
            <person name="Moran N.A."/>
        </authorList>
    </citation>
    <scope>NUCLEOTIDE SEQUENCE [LARGE SCALE GENOMIC DNA]</scope>
    <source>
        <strain evidence="4">wkB301</strain>
    </source>
</reference>
<keyword evidence="4" id="KW-1185">Reference proteome</keyword>
<dbReference type="Gene3D" id="3.40.50.150">
    <property type="entry name" value="Vaccinia Virus protein VP39"/>
    <property type="match status" value="1"/>
</dbReference>
<dbReference type="PANTHER" id="PTHR43542">
    <property type="entry name" value="METHYLTRANSFERASE"/>
    <property type="match status" value="1"/>
</dbReference>
<dbReference type="RefSeq" id="WP_105246483.1">
    <property type="nucleotide sequence ID" value="NZ_PSZM01000034.1"/>
</dbReference>
<dbReference type="InterPro" id="IPR004398">
    <property type="entry name" value="RNA_MeTrfase_RsmD"/>
</dbReference>
<evidence type="ECO:0000313" key="3">
    <source>
        <dbReference type="EMBL" id="PQL93474.1"/>
    </source>
</evidence>
<organism evidence="3 4">
    <name type="scientific">Apibacter adventoris</name>
    <dbReference type="NCBI Taxonomy" id="1679466"/>
    <lineage>
        <taxon>Bacteria</taxon>
        <taxon>Pseudomonadati</taxon>
        <taxon>Bacteroidota</taxon>
        <taxon>Flavobacteriia</taxon>
        <taxon>Flavobacteriales</taxon>
        <taxon>Weeksellaceae</taxon>
        <taxon>Apibacter</taxon>
    </lineage>
</organism>
<dbReference type="PIRSF" id="PIRSF004553">
    <property type="entry name" value="CHP00095"/>
    <property type="match status" value="1"/>
</dbReference>
<proteinExistence type="predicted"/>
<accession>A0A2S8AEF9</accession>
<dbReference type="CDD" id="cd02440">
    <property type="entry name" value="AdoMet_MTases"/>
    <property type="match status" value="1"/>
</dbReference>
<dbReference type="GO" id="GO:0031167">
    <property type="term" value="P:rRNA methylation"/>
    <property type="evidence" value="ECO:0007669"/>
    <property type="project" value="InterPro"/>
</dbReference>
<dbReference type="InterPro" id="IPR002052">
    <property type="entry name" value="DNA_methylase_N6_adenine_CS"/>
</dbReference>
<dbReference type="PANTHER" id="PTHR43542:SF1">
    <property type="entry name" value="METHYLTRANSFERASE"/>
    <property type="match status" value="1"/>
</dbReference>
<name>A0A2S8AEF9_9FLAO</name>
<dbReference type="EMBL" id="PSZM01000034">
    <property type="protein sequence ID" value="PQL93474.1"/>
    <property type="molecule type" value="Genomic_DNA"/>
</dbReference>
<evidence type="ECO:0000313" key="4">
    <source>
        <dbReference type="Proteomes" id="UP000238042"/>
    </source>
</evidence>
<dbReference type="Proteomes" id="UP000238042">
    <property type="component" value="Unassembled WGS sequence"/>
</dbReference>
<dbReference type="AlphaFoldDB" id="A0A2S8AEF9"/>
<dbReference type="SUPFAM" id="SSF53335">
    <property type="entry name" value="S-adenosyl-L-methionine-dependent methyltransferases"/>
    <property type="match status" value="1"/>
</dbReference>
<keyword evidence="2 3" id="KW-0808">Transferase</keyword>
<dbReference type="PROSITE" id="PS00092">
    <property type="entry name" value="N6_MTASE"/>
    <property type="match status" value="1"/>
</dbReference>
<dbReference type="OrthoDB" id="9803017at2"/>
<sequence>MIRIISGNLKGKKIIAPNNFDVRPTTDFAKEALFSIINNQYILSQISVLNLFSGIGSIDYEFASRGCKDITSVEINVKHVKFIVETLKKLDIQEQVNIIRQDVFSFIQKPSFKLYDLVFADPPFNFTLEKYEELINLIINNNFLADSGQLILEHNPRIKFSGNSNLVDNRKYGNISFSFFKKI</sequence>
<dbReference type="GO" id="GO:0003676">
    <property type="term" value="F:nucleic acid binding"/>
    <property type="evidence" value="ECO:0007669"/>
    <property type="project" value="InterPro"/>
</dbReference>
<keyword evidence="1 3" id="KW-0489">Methyltransferase</keyword>
<gene>
    <name evidence="3" type="ORF">C4S77_04845</name>
</gene>
<dbReference type="InterPro" id="IPR029063">
    <property type="entry name" value="SAM-dependent_MTases_sf"/>
</dbReference>
<dbReference type="GO" id="GO:0008168">
    <property type="term" value="F:methyltransferase activity"/>
    <property type="evidence" value="ECO:0007669"/>
    <property type="project" value="UniProtKB-KW"/>
</dbReference>
<protein>
    <submittedName>
        <fullName evidence="3">16S rRNA (Guanine(966)-N(2))-methyltransferase RsmD</fullName>
    </submittedName>
</protein>
<evidence type="ECO:0000256" key="1">
    <source>
        <dbReference type="ARBA" id="ARBA00022603"/>
    </source>
</evidence>